<keyword evidence="3" id="KW-1003">Cell membrane</keyword>
<evidence type="ECO:0000313" key="11">
    <source>
        <dbReference type="Proteomes" id="UP000002949"/>
    </source>
</evidence>
<keyword evidence="5 7" id="KW-1133">Transmembrane helix</keyword>
<dbReference type="Gene3D" id="2.30.30.60">
    <property type="match status" value="1"/>
</dbReference>
<dbReference type="InterPro" id="IPR011066">
    <property type="entry name" value="MscS_channel_C_sf"/>
</dbReference>
<gene>
    <name evidence="10" type="ORF">MEA186_21249</name>
</gene>
<comment type="subcellular location">
    <subcellularLocation>
        <location evidence="1">Cell membrane</location>
        <topology evidence="1">Multi-pass membrane protein</topology>
    </subcellularLocation>
</comment>
<evidence type="ECO:0000256" key="7">
    <source>
        <dbReference type="SAM" id="Phobius"/>
    </source>
</evidence>
<dbReference type="RefSeq" id="WP_006203937.1">
    <property type="nucleotide sequence ID" value="NZ_AGSN01000140.1"/>
</dbReference>
<feature type="domain" description="Mechanosensitive ion channel MscS" evidence="8">
    <location>
        <begin position="465"/>
        <end position="530"/>
    </location>
</feature>
<dbReference type="SUPFAM" id="SSF82861">
    <property type="entry name" value="Mechanosensitive channel protein MscS (YggB), transmembrane region"/>
    <property type="match status" value="1"/>
</dbReference>
<dbReference type="InterPro" id="IPR023408">
    <property type="entry name" value="MscS_beta-dom_sf"/>
</dbReference>
<feature type="transmembrane region" description="Helical" evidence="7">
    <location>
        <begin position="187"/>
        <end position="205"/>
    </location>
</feature>
<feature type="transmembrane region" description="Helical" evidence="7">
    <location>
        <begin position="110"/>
        <end position="135"/>
    </location>
</feature>
<dbReference type="PANTHER" id="PTHR30460:SF0">
    <property type="entry name" value="MODERATE CONDUCTANCE MECHANOSENSITIVE CHANNEL YBIO"/>
    <property type="match status" value="1"/>
</dbReference>
<feature type="transmembrane region" description="Helical" evidence="7">
    <location>
        <begin position="371"/>
        <end position="393"/>
    </location>
</feature>
<feature type="transmembrane region" description="Helical" evidence="7">
    <location>
        <begin position="147"/>
        <end position="166"/>
    </location>
</feature>
<dbReference type="Pfam" id="PF21082">
    <property type="entry name" value="MS_channel_3rd"/>
    <property type="match status" value="1"/>
</dbReference>
<evidence type="ECO:0000259" key="8">
    <source>
        <dbReference type="Pfam" id="PF00924"/>
    </source>
</evidence>
<dbReference type="Gene3D" id="1.10.287.1260">
    <property type="match status" value="1"/>
</dbReference>
<dbReference type="InterPro" id="IPR010920">
    <property type="entry name" value="LSM_dom_sf"/>
</dbReference>
<accession>G6YE57</accession>
<dbReference type="Proteomes" id="UP000002949">
    <property type="component" value="Unassembled WGS sequence"/>
</dbReference>
<dbReference type="EMBL" id="AGSN01000140">
    <property type="protein sequence ID" value="EHH09998.1"/>
    <property type="molecule type" value="Genomic_DNA"/>
</dbReference>
<evidence type="ECO:0000256" key="3">
    <source>
        <dbReference type="ARBA" id="ARBA00022475"/>
    </source>
</evidence>
<dbReference type="AlphaFoldDB" id="G6YE57"/>
<dbReference type="STRING" id="1082933.A6B35_09955"/>
<sequence length="635" mass="67536">MFDGRALDSETSAEALKGGEIVDTTAEPDITSLISGFEQLAERFVSGLFGRFAALGDVPVELESLRASLVAGGTSLLALLFEIVLVVLLVASVFILLARRLRKASATSSAWRRFFAGVAATVVALVIGFIAARLLAGSGVPLQTLRLWTVATVLGFIILAAVRSLLMASRRSEFAERSVHLAALVRDLSLAIGLAIISVALLGTLRLWSVGPALGDLLRTGLGIPIYLLFAWAVWRHRRTMAVAVAGPRPRGRWRTLLAKMWPAIVIAFLIITFLSTQAALTLGASLRGSAVLLTGLVFLAAPHLDAMIGNWAQRGLESPDISILAAAGRQTARFTVVAIMIAMLGTLWATPLAAGFGIDLREVAKGASGVALIMLVAAFLWNVVGTATARALRAELPAVSGDEEALGAPRSRLGTLVPLISAVGKSSILALALLSILVSIGVNVWPLIAGLSVFGLAIGFGSQTLVKDVVSGLFFLIDDAFRFGEYIETSGAKGTVEKISVRSVSLRHQRGALATIPYGEIGKIQNFSRDWMIEKLVFRVAFNTDVEKVRKIFKKIGQEMSANPELAADMLEPFKSQGIAEVEDGTLVIRAKFKAKAGRNFMIRRAALIAVHQAFQEHGIQAVPKPLTSNPGAA</sequence>
<organism evidence="10 11">
    <name type="scientific">Mesorhizobium amorphae CCNWGS0123</name>
    <dbReference type="NCBI Taxonomy" id="1082933"/>
    <lineage>
        <taxon>Bacteria</taxon>
        <taxon>Pseudomonadati</taxon>
        <taxon>Pseudomonadota</taxon>
        <taxon>Alphaproteobacteria</taxon>
        <taxon>Hyphomicrobiales</taxon>
        <taxon>Phyllobacteriaceae</taxon>
        <taxon>Mesorhizobium</taxon>
    </lineage>
</organism>
<name>G6YE57_9HYPH</name>
<feature type="domain" description="Mechanosensitive ion channel MscS C-terminal" evidence="9">
    <location>
        <begin position="536"/>
        <end position="622"/>
    </location>
</feature>
<reference evidence="10 11" key="1">
    <citation type="journal article" date="2012" name="J. Bacteriol.">
        <title>Draft Genome Sequence of Plant Growth-Promoting Rhizobium Mesorhizobium amorphae, Isolated from Zinc-Lead Mine Tailings.</title>
        <authorList>
            <person name="Hao X."/>
            <person name="Lin Y."/>
            <person name="Johnstone L."/>
            <person name="Baltrus D.A."/>
            <person name="Miller S.J."/>
            <person name="Wei G."/>
            <person name="Rensing C."/>
        </authorList>
    </citation>
    <scope>NUCLEOTIDE SEQUENCE [LARGE SCALE GENOMIC DNA]</scope>
    <source>
        <strain evidence="10 11">CCNWGS0123</strain>
    </source>
</reference>
<feature type="transmembrane region" description="Helical" evidence="7">
    <location>
        <begin position="335"/>
        <end position="359"/>
    </location>
</feature>
<dbReference type="PATRIC" id="fig|1082933.3.peg.4144"/>
<dbReference type="Pfam" id="PF00924">
    <property type="entry name" value="MS_channel_2nd"/>
    <property type="match status" value="1"/>
</dbReference>
<evidence type="ECO:0000256" key="4">
    <source>
        <dbReference type="ARBA" id="ARBA00022692"/>
    </source>
</evidence>
<evidence type="ECO:0000256" key="2">
    <source>
        <dbReference type="ARBA" id="ARBA00008017"/>
    </source>
</evidence>
<evidence type="ECO:0000256" key="1">
    <source>
        <dbReference type="ARBA" id="ARBA00004651"/>
    </source>
</evidence>
<feature type="transmembrane region" description="Helical" evidence="7">
    <location>
        <begin position="256"/>
        <end position="275"/>
    </location>
</feature>
<evidence type="ECO:0000313" key="10">
    <source>
        <dbReference type="EMBL" id="EHH09998.1"/>
    </source>
</evidence>
<proteinExistence type="inferred from homology"/>
<dbReference type="GO" id="GO:0008381">
    <property type="term" value="F:mechanosensitive monoatomic ion channel activity"/>
    <property type="evidence" value="ECO:0007669"/>
    <property type="project" value="InterPro"/>
</dbReference>
<feature type="transmembrane region" description="Helical" evidence="7">
    <location>
        <begin position="217"/>
        <end position="235"/>
    </location>
</feature>
<feature type="transmembrane region" description="Helical" evidence="7">
    <location>
        <begin position="414"/>
        <end position="439"/>
    </location>
</feature>
<dbReference type="SUPFAM" id="SSF82689">
    <property type="entry name" value="Mechanosensitive channel protein MscS (YggB), C-terminal domain"/>
    <property type="match status" value="1"/>
</dbReference>
<dbReference type="InterPro" id="IPR006685">
    <property type="entry name" value="MscS_channel_2nd"/>
</dbReference>
<feature type="transmembrane region" description="Helical" evidence="7">
    <location>
        <begin position="76"/>
        <end position="98"/>
    </location>
</feature>
<comment type="similarity">
    <text evidence="2">Belongs to the MscS (TC 1.A.23) family.</text>
</comment>
<evidence type="ECO:0000256" key="6">
    <source>
        <dbReference type="ARBA" id="ARBA00023136"/>
    </source>
</evidence>
<dbReference type="GO" id="GO:0005886">
    <property type="term" value="C:plasma membrane"/>
    <property type="evidence" value="ECO:0007669"/>
    <property type="project" value="UniProtKB-SubCell"/>
</dbReference>
<keyword evidence="6 7" id="KW-0472">Membrane</keyword>
<dbReference type="InterPro" id="IPR045276">
    <property type="entry name" value="YbiO_bact"/>
</dbReference>
<dbReference type="SUPFAM" id="SSF50182">
    <property type="entry name" value="Sm-like ribonucleoproteins"/>
    <property type="match status" value="1"/>
</dbReference>
<dbReference type="Gene3D" id="3.30.70.100">
    <property type="match status" value="1"/>
</dbReference>
<keyword evidence="4 7" id="KW-0812">Transmembrane</keyword>
<evidence type="ECO:0000259" key="9">
    <source>
        <dbReference type="Pfam" id="PF21082"/>
    </source>
</evidence>
<dbReference type="eggNOG" id="COG0668">
    <property type="taxonomic scope" value="Bacteria"/>
</dbReference>
<keyword evidence="11" id="KW-1185">Reference proteome</keyword>
<protein>
    <submittedName>
        <fullName evidence="10">Mechanosensitive ion channel MscS</fullName>
    </submittedName>
</protein>
<evidence type="ECO:0000256" key="5">
    <source>
        <dbReference type="ARBA" id="ARBA00022989"/>
    </source>
</evidence>
<dbReference type="InterPro" id="IPR011014">
    <property type="entry name" value="MscS_channel_TM-2"/>
</dbReference>
<feature type="transmembrane region" description="Helical" evidence="7">
    <location>
        <begin position="287"/>
        <end position="305"/>
    </location>
</feature>
<dbReference type="PANTHER" id="PTHR30460">
    <property type="entry name" value="MODERATE CONDUCTANCE MECHANOSENSITIVE CHANNEL YBIO"/>
    <property type="match status" value="1"/>
</dbReference>
<dbReference type="InterPro" id="IPR049278">
    <property type="entry name" value="MS_channel_C"/>
</dbReference>